<dbReference type="Pfam" id="PF09179">
    <property type="entry name" value="TilS"/>
    <property type="match status" value="1"/>
</dbReference>
<gene>
    <name evidence="8 10" type="primary">tilS</name>
    <name evidence="10" type="ORF">GMLC_03520</name>
</gene>
<dbReference type="Proteomes" id="UP000587586">
    <property type="component" value="Unassembled WGS sequence"/>
</dbReference>
<sequence length="454" mass="49638">MTDLLAHIKALKLFAPGATVVVAVSGGADSVALLDLLHRFDGDLRLVVAHLNHSLRGEHADKDQEFVAGLAAGYRLPFAGERREVAALAKEWGTSLEDAGRRARYEFLYRVARAYQAGCIALAHHRDDQAETVLMRLLRGAGATGLRGMGLSRGMLKRPLLRLSRAEIECYLKGRGLTWRTDSSNADTAILRNSIRHELLPILGRYNPKVSERLAATAEILAADEEVLEQVTESAYRRLTVPGATDPSFSVAGLAAEPRGLRLRLYRRALAAQRGDLQRIALSHLEAIDHLVLAERPNAQLKLPGACLVWRGYDRLWFAAPVPAGGAFEFAVAGPGSYRLPGERMLTVSLVERPERLAGASTVAYFDPEAATFPWTVRSFRPGDRFAPLGMAGSQKVKDVFINSKIPVPERGRIPVLISRDRIIWLGGVKMGEQARVTGSLGLVLKAEILDITL</sequence>
<dbReference type="SUPFAM" id="SSF52402">
    <property type="entry name" value="Adenine nucleotide alpha hydrolases-like"/>
    <property type="match status" value="1"/>
</dbReference>
<dbReference type="SUPFAM" id="SSF82829">
    <property type="entry name" value="MesJ substrate recognition domain-like"/>
    <property type="match status" value="1"/>
</dbReference>
<dbReference type="InterPro" id="IPR014729">
    <property type="entry name" value="Rossmann-like_a/b/a_fold"/>
</dbReference>
<feature type="binding site" evidence="8">
    <location>
        <begin position="25"/>
        <end position="30"/>
    </location>
    <ligand>
        <name>ATP</name>
        <dbReference type="ChEBI" id="CHEBI:30616"/>
    </ligand>
</feature>
<evidence type="ECO:0000256" key="8">
    <source>
        <dbReference type="HAMAP-Rule" id="MF_01161"/>
    </source>
</evidence>
<dbReference type="HAMAP" id="MF_01161">
    <property type="entry name" value="tRNA_Ile_lys_synt"/>
    <property type="match status" value="1"/>
</dbReference>
<dbReference type="CDD" id="cd01992">
    <property type="entry name" value="TilS_N"/>
    <property type="match status" value="1"/>
</dbReference>
<name>A0A6V8N575_9BACT</name>
<comment type="domain">
    <text evidence="8">The N-terminal region contains the highly conserved SGGXDS motif, predicted to be a P-loop motif involved in ATP binding.</text>
</comment>
<dbReference type="InterPro" id="IPR012795">
    <property type="entry name" value="tRNA_Ile_lys_synt_N"/>
</dbReference>
<evidence type="ECO:0000313" key="10">
    <source>
        <dbReference type="EMBL" id="GFO66773.1"/>
    </source>
</evidence>
<dbReference type="SMART" id="SM00977">
    <property type="entry name" value="TilS_C"/>
    <property type="match status" value="1"/>
</dbReference>
<dbReference type="GO" id="GO:0006400">
    <property type="term" value="P:tRNA modification"/>
    <property type="evidence" value="ECO:0007669"/>
    <property type="project" value="UniProtKB-UniRule"/>
</dbReference>
<dbReference type="Gene3D" id="3.40.50.620">
    <property type="entry name" value="HUPs"/>
    <property type="match status" value="1"/>
</dbReference>
<dbReference type="GO" id="GO:0032267">
    <property type="term" value="F:tRNA(Ile)-lysidine synthase activity"/>
    <property type="evidence" value="ECO:0007669"/>
    <property type="project" value="UniProtKB-EC"/>
</dbReference>
<evidence type="ECO:0000313" key="11">
    <source>
        <dbReference type="Proteomes" id="UP000587586"/>
    </source>
</evidence>
<evidence type="ECO:0000256" key="1">
    <source>
        <dbReference type="ARBA" id="ARBA00004496"/>
    </source>
</evidence>
<evidence type="ECO:0000256" key="2">
    <source>
        <dbReference type="ARBA" id="ARBA00022490"/>
    </source>
</evidence>
<dbReference type="PANTHER" id="PTHR43033:SF1">
    <property type="entry name" value="TRNA(ILE)-LYSIDINE SYNTHASE-RELATED"/>
    <property type="match status" value="1"/>
</dbReference>
<dbReference type="Pfam" id="PF11734">
    <property type="entry name" value="TilS_C"/>
    <property type="match status" value="1"/>
</dbReference>
<reference evidence="11" key="1">
    <citation type="submission" date="2020-06" db="EMBL/GenBank/DDBJ databases">
        <title>Draft genomic sequecing of Geomonas sp. Red745.</title>
        <authorList>
            <person name="Itoh H."/>
            <person name="Xu Z.X."/>
            <person name="Ushijima N."/>
            <person name="Masuda Y."/>
            <person name="Shiratori Y."/>
            <person name="Senoo K."/>
        </authorList>
    </citation>
    <scope>NUCLEOTIDE SEQUENCE [LARGE SCALE GENOMIC DNA]</scope>
    <source>
        <strain evidence="11">Red745</strain>
    </source>
</reference>
<comment type="subcellular location">
    <subcellularLocation>
        <location evidence="1 8">Cytoplasm</location>
    </subcellularLocation>
</comment>
<accession>A0A6V8N575</accession>
<dbReference type="EC" id="6.3.4.19" evidence="8"/>
<keyword evidence="11" id="KW-1185">Reference proteome</keyword>
<comment type="function">
    <text evidence="8">Ligates lysine onto the cytidine present at position 34 of the AUA codon-specific tRNA(Ile) that contains the anticodon CAU, in an ATP-dependent manner. Cytidine is converted to lysidine, thus changing the amino acid specificity of the tRNA from methionine to isoleucine.</text>
</comment>
<dbReference type="NCBIfam" id="TIGR02432">
    <property type="entry name" value="lysidine_TilS_N"/>
    <property type="match status" value="1"/>
</dbReference>
<evidence type="ECO:0000256" key="4">
    <source>
        <dbReference type="ARBA" id="ARBA00022694"/>
    </source>
</evidence>
<evidence type="ECO:0000259" key="9">
    <source>
        <dbReference type="SMART" id="SM00977"/>
    </source>
</evidence>
<proteinExistence type="inferred from homology"/>
<keyword evidence="2 8" id="KW-0963">Cytoplasm</keyword>
<dbReference type="RefSeq" id="WP_183359307.1">
    <property type="nucleotide sequence ID" value="NZ_BLXZ01000001.1"/>
</dbReference>
<evidence type="ECO:0000256" key="3">
    <source>
        <dbReference type="ARBA" id="ARBA00022598"/>
    </source>
</evidence>
<dbReference type="EMBL" id="BLXZ01000001">
    <property type="protein sequence ID" value="GFO66773.1"/>
    <property type="molecule type" value="Genomic_DNA"/>
</dbReference>
<comment type="similarity">
    <text evidence="8">Belongs to the tRNA(Ile)-lysidine synthase family.</text>
</comment>
<dbReference type="InterPro" id="IPR012094">
    <property type="entry name" value="tRNA_Ile_lys_synt"/>
</dbReference>
<comment type="catalytic activity">
    <reaction evidence="7 8">
        <text>cytidine(34) in tRNA(Ile2) + L-lysine + ATP = lysidine(34) in tRNA(Ile2) + AMP + diphosphate + H(+)</text>
        <dbReference type="Rhea" id="RHEA:43744"/>
        <dbReference type="Rhea" id="RHEA-COMP:10625"/>
        <dbReference type="Rhea" id="RHEA-COMP:10670"/>
        <dbReference type="ChEBI" id="CHEBI:15378"/>
        <dbReference type="ChEBI" id="CHEBI:30616"/>
        <dbReference type="ChEBI" id="CHEBI:32551"/>
        <dbReference type="ChEBI" id="CHEBI:33019"/>
        <dbReference type="ChEBI" id="CHEBI:82748"/>
        <dbReference type="ChEBI" id="CHEBI:83665"/>
        <dbReference type="ChEBI" id="CHEBI:456215"/>
        <dbReference type="EC" id="6.3.4.19"/>
    </reaction>
</comment>
<keyword evidence="3 8" id="KW-0436">Ligase</keyword>
<keyword evidence="5 8" id="KW-0547">Nucleotide-binding</keyword>
<dbReference type="SUPFAM" id="SSF56037">
    <property type="entry name" value="PheT/TilS domain"/>
    <property type="match status" value="1"/>
</dbReference>
<dbReference type="GO" id="GO:0005524">
    <property type="term" value="F:ATP binding"/>
    <property type="evidence" value="ECO:0007669"/>
    <property type="project" value="UniProtKB-UniRule"/>
</dbReference>
<keyword evidence="4 8" id="KW-0819">tRNA processing</keyword>
<dbReference type="GO" id="GO:0005737">
    <property type="term" value="C:cytoplasm"/>
    <property type="evidence" value="ECO:0007669"/>
    <property type="project" value="UniProtKB-SubCell"/>
</dbReference>
<comment type="caution">
    <text evidence="10">The sequence shown here is derived from an EMBL/GenBank/DDBJ whole genome shotgun (WGS) entry which is preliminary data.</text>
</comment>
<dbReference type="PANTHER" id="PTHR43033">
    <property type="entry name" value="TRNA(ILE)-LYSIDINE SYNTHASE-RELATED"/>
    <property type="match status" value="1"/>
</dbReference>
<dbReference type="Pfam" id="PF01171">
    <property type="entry name" value="ATP_bind_3"/>
    <property type="match status" value="1"/>
</dbReference>
<evidence type="ECO:0000256" key="7">
    <source>
        <dbReference type="ARBA" id="ARBA00048539"/>
    </source>
</evidence>
<dbReference type="InterPro" id="IPR015262">
    <property type="entry name" value="tRNA_Ile_lys_synt_subst-bd"/>
</dbReference>
<protein>
    <recommendedName>
        <fullName evidence="8">tRNA(Ile)-lysidine synthase</fullName>
        <ecNumber evidence="8">6.3.4.19</ecNumber>
    </recommendedName>
    <alternativeName>
        <fullName evidence="8">tRNA(Ile)-2-lysyl-cytidine synthase</fullName>
    </alternativeName>
    <alternativeName>
        <fullName evidence="8">tRNA(Ile)-lysidine synthetase</fullName>
    </alternativeName>
</protein>
<dbReference type="InterPro" id="IPR012796">
    <property type="entry name" value="Lysidine-tRNA-synth_C"/>
</dbReference>
<organism evidence="10 11">
    <name type="scientific">Geomonas limicola</name>
    <dbReference type="NCBI Taxonomy" id="2740186"/>
    <lineage>
        <taxon>Bacteria</taxon>
        <taxon>Pseudomonadati</taxon>
        <taxon>Thermodesulfobacteriota</taxon>
        <taxon>Desulfuromonadia</taxon>
        <taxon>Geobacterales</taxon>
        <taxon>Geobacteraceae</taxon>
        <taxon>Geomonas</taxon>
    </lineage>
</organism>
<dbReference type="Gene3D" id="1.20.59.20">
    <property type="match status" value="1"/>
</dbReference>
<dbReference type="InterPro" id="IPR011063">
    <property type="entry name" value="TilS/TtcA_N"/>
</dbReference>
<keyword evidence="6 8" id="KW-0067">ATP-binding</keyword>
<evidence type="ECO:0000256" key="5">
    <source>
        <dbReference type="ARBA" id="ARBA00022741"/>
    </source>
</evidence>
<dbReference type="NCBIfam" id="TIGR02433">
    <property type="entry name" value="lysidine_TilS_C"/>
    <property type="match status" value="1"/>
</dbReference>
<feature type="domain" description="Lysidine-tRNA(Ile) synthetase C-terminal" evidence="9">
    <location>
        <begin position="375"/>
        <end position="447"/>
    </location>
</feature>
<evidence type="ECO:0000256" key="6">
    <source>
        <dbReference type="ARBA" id="ARBA00022840"/>
    </source>
</evidence>
<dbReference type="AlphaFoldDB" id="A0A6V8N575"/>